<dbReference type="EMBL" id="JACVVK020000031">
    <property type="protein sequence ID" value="KAK7501498.1"/>
    <property type="molecule type" value="Genomic_DNA"/>
</dbReference>
<gene>
    <name evidence="2" type="ORF">BaRGS_00007302</name>
</gene>
<evidence type="ECO:0000313" key="3">
    <source>
        <dbReference type="Proteomes" id="UP001519460"/>
    </source>
</evidence>
<reference evidence="2 3" key="1">
    <citation type="journal article" date="2023" name="Sci. Data">
        <title>Genome assembly of the Korean intertidal mud-creeper Batillaria attramentaria.</title>
        <authorList>
            <person name="Patra A.K."/>
            <person name="Ho P.T."/>
            <person name="Jun S."/>
            <person name="Lee S.J."/>
            <person name="Kim Y."/>
            <person name="Won Y.J."/>
        </authorList>
    </citation>
    <scope>NUCLEOTIDE SEQUENCE [LARGE SCALE GENOMIC DNA]</scope>
    <source>
        <strain evidence="2">Wonlab-2016</strain>
    </source>
</reference>
<accession>A0ABD0LR48</accession>
<proteinExistence type="predicted"/>
<dbReference type="Proteomes" id="UP001519460">
    <property type="component" value="Unassembled WGS sequence"/>
</dbReference>
<protein>
    <submittedName>
        <fullName evidence="2">Uncharacterized protein</fullName>
    </submittedName>
</protein>
<sequence>METIDLKSEWNRNCLHHNGRPCSCMTTWRLFKEMPTQKPQVRVYSWCRIPVHHLKCIVQRKQPVRNSEQRGQSAAYSTTEPTTPVVSAAVVRHHHEPRICDPTAAPKAAPGTLEINAYVRTDRDNVEAAWFSHRSSQLFSNLPLLLHTTGAVS</sequence>
<evidence type="ECO:0000313" key="2">
    <source>
        <dbReference type="EMBL" id="KAK7501498.1"/>
    </source>
</evidence>
<comment type="caution">
    <text evidence="2">The sequence shown here is derived from an EMBL/GenBank/DDBJ whole genome shotgun (WGS) entry which is preliminary data.</text>
</comment>
<name>A0ABD0LR48_9CAEN</name>
<dbReference type="AlphaFoldDB" id="A0ABD0LR48"/>
<evidence type="ECO:0000256" key="1">
    <source>
        <dbReference type="SAM" id="MobiDB-lite"/>
    </source>
</evidence>
<feature type="compositionally biased region" description="Polar residues" evidence="1">
    <location>
        <begin position="64"/>
        <end position="81"/>
    </location>
</feature>
<feature type="region of interest" description="Disordered" evidence="1">
    <location>
        <begin position="62"/>
        <end position="81"/>
    </location>
</feature>
<organism evidence="2 3">
    <name type="scientific">Batillaria attramentaria</name>
    <dbReference type="NCBI Taxonomy" id="370345"/>
    <lineage>
        <taxon>Eukaryota</taxon>
        <taxon>Metazoa</taxon>
        <taxon>Spiralia</taxon>
        <taxon>Lophotrochozoa</taxon>
        <taxon>Mollusca</taxon>
        <taxon>Gastropoda</taxon>
        <taxon>Caenogastropoda</taxon>
        <taxon>Sorbeoconcha</taxon>
        <taxon>Cerithioidea</taxon>
        <taxon>Batillariidae</taxon>
        <taxon>Batillaria</taxon>
    </lineage>
</organism>
<keyword evidence="3" id="KW-1185">Reference proteome</keyword>